<dbReference type="InterPro" id="IPR045088">
    <property type="entry name" value="ALAT1/2-like"/>
</dbReference>
<evidence type="ECO:0000256" key="3">
    <source>
        <dbReference type="ARBA" id="ARBA00022576"/>
    </source>
</evidence>
<keyword evidence="4" id="KW-0808">Transferase</keyword>
<dbReference type="FunFam" id="3.40.640.10:FF:000129">
    <property type="entry name" value="Alanine aminotransferase 2"/>
    <property type="match status" value="1"/>
</dbReference>
<evidence type="ECO:0000259" key="9">
    <source>
        <dbReference type="Pfam" id="PF00155"/>
    </source>
</evidence>
<evidence type="ECO:0000256" key="2">
    <source>
        <dbReference type="ARBA" id="ARBA00011738"/>
    </source>
</evidence>
<proteinExistence type="predicted"/>
<dbReference type="InterPro" id="IPR004839">
    <property type="entry name" value="Aminotransferase_I/II_large"/>
</dbReference>
<organism evidence="10 11">
    <name type="scientific">Solea senegalensis</name>
    <name type="common">Senegalese sole</name>
    <dbReference type="NCBI Taxonomy" id="28829"/>
    <lineage>
        <taxon>Eukaryota</taxon>
        <taxon>Metazoa</taxon>
        <taxon>Chordata</taxon>
        <taxon>Craniata</taxon>
        <taxon>Vertebrata</taxon>
        <taxon>Euteleostomi</taxon>
        <taxon>Actinopterygii</taxon>
        <taxon>Neopterygii</taxon>
        <taxon>Teleostei</taxon>
        <taxon>Neoteleostei</taxon>
        <taxon>Acanthomorphata</taxon>
        <taxon>Carangaria</taxon>
        <taxon>Pleuronectiformes</taxon>
        <taxon>Pleuronectoidei</taxon>
        <taxon>Soleidae</taxon>
        <taxon>Solea</taxon>
    </lineage>
</organism>
<dbReference type="CDD" id="cd00609">
    <property type="entry name" value="AAT_like"/>
    <property type="match status" value="1"/>
</dbReference>
<name>A0AAV6SD63_SOLSE</name>
<comment type="catalytic activity">
    <reaction evidence="8">
        <text>L-alanine + 2-oxoglutarate = pyruvate + L-glutamate</text>
        <dbReference type="Rhea" id="RHEA:19453"/>
        <dbReference type="ChEBI" id="CHEBI:15361"/>
        <dbReference type="ChEBI" id="CHEBI:16810"/>
        <dbReference type="ChEBI" id="CHEBI:29985"/>
        <dbReference type="ChEBI" id="CHEBI:57972"/>
        <dbReference type="EC" id="2.6.1.2"/>
    </reaction>
</comment>
<sequence>MNTGIRPHFCQPSTAADLTVGTDSQLAEQLQSSHQRERAAMSSLDDASPVRVSADCALQSPAEHITQVITQGAQNHFTEVIDVTSAGMKSLSFVRQVLAACLCPQLLTDHSLPQDVRLRAQCLLDACDGGSVGSYSPSAGITHVRQSITDFITTRDAGVPSYSKDIFICVGSQGALMLLVKLLARGEGQTRTGVLTPVPCSPTLPLLLDAAGVKLLPYQLTEERGWATEVDELRRALTAARSHCEPRAIYISNPGNPTGHVQDRTSIEEVIEFAADQGLVLLADEVYQDSVYGPHAHFISYKKVLFEMDPELSQTVQLVSFHSLSSGCMRECGLRAGYMEAINLDPDVMHYFDVMLCFDISAPITGQLALDLMVRPPKPGEPSYDTYTQEILLTKATLSQNAQRAWQVLNDLPGMSCQPAMGGIYLYPRLHLPPEIIEQAKVLQVEADVLFCQMLLQEEGVLVGTGCHRDGDPRRHHLRLCVLVPADALEEALARLRSFQLRLMGRFPHANKGVKDKHRETAMSVNLREPPRGKHI</sequence>
<dbReference type="PANTHER" id="PTHR11751:SF469">
    <property type="entry name" value="ALANINE TRANSAMINASE"/>
    <property type="match status" value="1"/>
</dbReference>
<evidence type="ECO:0000256" key="1">
    <source>
        <dbReference type="ARBA" id="ARBA00001933"/>
    </source>
</evidence>
<keyword evidence="3 10" id="KW-0032">Aminotransferase</keyword>
<comment type="cofactor">
    <cofactor evidence="1">
        <name>pyridoxal 5'-phosphate</name>
        <dbReference type="ChEBI" id="CHEBI:597326"/>
    </cofactor>
</comment>
<reference evidence="10 11" key="1">
    <citation type="journal article" date="2021" name="Sci. Rep.">
        <title>Chromosome anchoring in Senegalese sole (Solea senegalensis) reveals sex-associated markers and genome rearrangements in flatfish.</title>
        <authorList>
            <person name="Guerrero-Cozar I."/>
            <person name="Gomez-Garrido J."/>
            <person name="Berbel C."/>
            <person name="Martinez-Blanch J.F."/>
            <person name="Alioto T."/>
            <person name="Claros M.G."/>
            <person name="Gagnaire P.A."/>
            <person name="Manchado M."/>
        </authorList>
    </citation>
    <scope>NUCLEOTIDE SEQUENCE [LARGE SCALE GENOMIC DNA]</scope>
    <source>
        <strain evidence="10">Sse05_10M</strain>
    </source>
</reference>
<dbReference type="EMBL" id="JAGKHQ010000006">
    <property type="protein sequence ID" value="KAG7513991.1"/>
    <property type="molecule type" value="Genomic_DNA"/>
</dbReference>
<protein>
    <recommendedName>
        <fullName evidence="7">alanine transaminase</fullName>
        <ecNumber evidence="7">2.6.1.2</ecNumber>
    </recommendedName>
</protein>
<evidence type="ECO:0000256" key="5">
    <source>
        <dbReference type="ARBA" id="ARBA00022898"/>
    </source>
</evidence>
<evidence type="ECO:0000256" key="7">
    <source>
        <dbReference type="ARBA" id="ARBA00026106"/>
    </source>
</evidence>
<dbReference type="GO" id="GO:0004021">
    <property type="term" value="F:L-alanine:2-oxoglutarate aminotransferase activity"/>
    <property type="evidence" value="ECO:0007669"/>
    <property type="project" value="UniProtKB-EC"/>
</dbReference>
<comment type="pathway">
    <text evidence="6">Amino-acid degradation; L-alanine degradation via transaminase pathway; pyruvate from L-alanine: step 1/1.</text>
</comment>
<dbReference type="GO" id="GO:0030170">
    <property type="term" value="F:pyridoxal phosphate binding"/>
    <property type="evidence" value="ECO:0007669"/>
    <property type="project" value="InterPro"/>
</dbReference>
<feature type="domain" description="Aminotransferase class I/classII large" evidence="9">
    <location>
        <begin position="110"/>
        <end position="496"/>
    </location>
</feature>
<keyword evidence="5" id="KW-0663">Pyridoxal phosphate</keyword>
<evidence type="ECO:0000313" key="11">
    <source>
        <dbReference type="Proteomes" id="UP000693946"/>
    </source>
</evidence>
<evidence type="ECO:0000313" key="10">
    <source>
        <dbReference type="EMBL" id="KAG7513991.1"/>
    </source>
</evidence>
<accession>A0AAV6SD63</accession>
<keyword evidence="11" id="KW-1185">Reference proteome</keyword>
<dbReference type="EC" id="2.6.1.2" evidence="7"/>
<comment type="caution">
    <text evidence="10">The sequence shown here is derived from an EMBL/GenBank/DDBJ whole genome shotgun (WGS) entry which is preliminary data.</text>
</comment>
<dbReference type="Pfam" id="PF00155">
    <property type="entry name" value="Aminotran_1_2"/>
    <property type="match status" value="1"/>
</dbReference>
<evidence type="ECO:0000256" key="4">
    <source>
        <dbReference type="ARBA" id="ARBA00022679"/>
    </source>
</evidence>
<evidence type="ECO:0000256" key="8">
    <source>
        <dbReference type="ARBA" id="ARBA00047412"/>
    </source>
</evidence>
<evidence type="ECO:0000256" key="6">
    <source>
        <dbReference type="ARBA" id="ARBA00025708"/>
    </source>
</evidence>
<gene>
    <name evidence="10" type="ORF">JOB18_022098</name>
</gene>
<comment type="subunit">
    <text evidence="2">Homodimer.</text>
</comment>
<dbReference type="Proteomes" id="UP000693946">
    <property type="component" value="Linkage Group LG14"/>
</dbReference>
<dbReference type="AlphaFoldDB" id="A0AAV6SD63"/>
<dbReference type="PANTHER" id="PTHR11751">
    <property type="entry name" value="ALANINE AMINOTRANSFERASE"/>
    <property type="match status" value="1"/>
</dbReference>